<evidence type="ECO:0000256" key="10">
    <source>
        <dbReference type="HAMAP-Rule" id="MF_00571"/>
    </source>
</evidence>
<keyword evidence="6 10" id="KW-0808">Transferase</keyword>
<dbReference type="InterPro" id="IPR005849">
    <property type="entry name" value="GalP_Utransf_N"/>
</dbReference>
<protein>
    <recommendedName>
        <fullName evidence="10">Galactose-1-phosphate uridylyltransferase</fullName>
        <shortName evidence="10">Gal-1-P uridylyltransferase</shortName>
        <ecNumber evidence="10">2.7.7.12</ecNumber>
    </recommendedName>
    <alternativeName>
        <fullName evidence="10">UDP-glucose--hexose-1-phosphate uridylyltransferase</fullName>
    </alternativeName>
</protein>
<evidence type="ECO:0000313" key="13">
    <source>
        <dbReference type="EMBL" id="VUX35489.1"/>
    </source>
</evidence>
<dbReference type="AlphaFoldDB" id="A0A564VSK4"/>
<dbReference type="InterPro" id="IPR000766">
    <property type="entry name" value="GalP_uridyl_Trfase_II"/>
</dbReference>
<evidence type="ECO:0000256" key="4">
    <source>
        <dbReference type="ARBA" id="ARBA00008706"/>
    </source>
</evidence>
<evidence type="ECO:0000256" key="6">
    <source>
        <dbReference type="ARBA" id="ARBA00022679"/>
    </source>
</evidence>
<evidence type="ECO:0000313" key="14">
    <source>
        <dbReference type="Proteomes" id="UP000408482"/>
    </source>
</evidence>
<evidence type="ECO:0000256" key="7">
    <source>
        <dbReference type="ARBA" id="ARBA00022695"/>
    </source>
</evidence>
<comment type="subcellular location">
    <subcellularLocation>
        <location evidence="2 10">Cytoplasm</location>
    </subcellularLocation>
</comment>
<dbReference type="PANTHER" id="PTHR39191:SF1">
    <property type="entry name" value="DUF4922 DOMAIN-CONTAINING PROTEIN"/>
    <property type="match status" value="1"/>
</dbReference>
<comment type="pathway">
    <text evidence="3 10">Carbohydrate metabolism; galactose metabolism.</text>
</comment>
<name>A0A564VSK4_9FIRM</name>
<reference evidence="13 14" key="1">
    <citation type="submission" date="2019-07" db="EMBL/GenBank/DDBJ databases">
        <authorList>
            <person name="Hibberd C M."/>
            <person name="Gehrig L. J."/>
            <person name="Chang H.-W."/>
            <person name="Venkatesh S."/>
        </authorList>
    </citation>
    <scope>NUCLEOTIDE SEQUENCE [LARGE SCALE GENOMIC DNA]</scope>
    <source>
        <strain evidence="13">Blautia_luti_SSTS_Bg7063</strain>
    </source>
</reference>
<dbReference type="GO" id="GO:0008108">
    <property type="term" value="F:UDP-glucose:hexose-1-phosphate uridylyltransferase activity"/>
    <property type="evidence" value="ECO:0007669"/>
    <property type="project" value="UniProtKB-UniRule"/>
</dbReference>
<comment type="catalytic activity">
    <reaction evidence="1 10">
        <text>alpha-D-galactose 1-phosphate + UDP-alpha-D-glucose = alpha-D-glucose 1-phosphate + UDP-alpha-D-galactose</text>
        <dbReference type="Rhea" id="RHEA:13989"/>
        <dbReference type="ChEBI" id="CHEBI:58336"/>
        <dbReference type="ChEBI" id="CHEBI:58601"/>
        <dbReference type="ChEBI" id="CHEBI:58885"/>
        <dbReference type="ChEBI" id="CHEBI:66914"/>
        <dbReference type="EC" id="2.7.7.12"/>
    </reaction>
</comment>
<accession>A0A564VSK4</accession>
<dbReference type="NCBIfam" id="TIGR01239">
    <property type="entry name" value="galT_2"/>
    <property type="match status" value="1"/>
</dbReference>
<keyword evidence="9 10" id="KW-0119">Carbohydrate metabolism</keyword>
<dbReference type="Pfam" id="PF01087">
    <property type="entry name" value="GalP_UDP_transf"/>
    <property type="match status" value="1"/>
</dbReference>
<evidence type="ECO:0000256" key="3">
    <source>
        <dbReference type="ARBA" id="ARBA00004947"/>
    </source>
</evidence>
<dbReference type="Proteomes" id="UP000408482">
    <property type="component" value="Unassembled WGS sequence"/>
</dbReference>
<proteinExistence type="inferred from homology"/>
<dbReference type="EMBL" id="CABHNW010000055">
    <property type="protein sequence ID" value="VUX35489.1"/>
    <property type="molecule type" value="Genomic_DNA"/>
</dbReference>
<evidence type="ECO:0000256" key="5">
    <source>
        <dbReference type="ARBA" id="ARBA00022490"/>
    </source>
</evidence>
<evidence type="ECO:0000256" key="2">
    <source>
        <dbReference type="ARBA" id="ARBA00004496"/>
    </source>
</evidence>
<dbReference type="Pfam" id="PF02744">
    <property type="entry name" value="GalP_UDP_tr_C"/>
    <property type="match status" value="1"/>
</dbReference>
<dbReference type="EC" id="2.7.7.12" evidence="10"/>
<keyword evidence="5 10" id="KW-0963">Cytoplasm</keyword>
<organism evidence="13 14">
    <name type="scientific">Blautia luti</name>
    <dbReference type="NCBI Taxonomy" id="89014"/>
    <lineage>
        <taxon>Bacteria</taxon>
        <taxon>Bacillati</taxon>
        <taxon>Bacillota</taxon>
        <taxon>Clostridia</taxon>
        <taxon>Lachnospirales</taxon>
        <taxon>Lachnospiraceae</taxon>
        <taxon>Blautia</taxon>
    </lineage>
</organism>
<keyword evidence="14" id="KW-1185">Reference proteome</keyword>
<evidence type="ECO:0000256" key="8">
    <source>
        <dbReference type="ARBA" id="ARBA00023144"/>
    </source>
</evidence>
<comment type="similarity">
    <text evidence="4 10">Belongs to the galactose-1-phosphate uridylyltransferase type 2 family.</text>
</comment>
<sequence length="536" mass="61794">MKAMGLQQDGKTGVPVWHKSENRKKVPVFREKRDRKGEKAMLSESIKKLVQYGVESGITPECERIYATNLLLDAFGESEYTEPETEYAKINLEETLNELLDEAVKRGIIEDSIVYRDLFDTKLMNCLMPRPAQVQREFWDAYKENPEKATDYFYKLSQDSNYIRRYRVKKDQKWTVDSEYGKIDITINLSKPEKDPKAIAAAKLVKSSSYPKCLLCPENEGYAGRVNHPARENHRIIPITVNDSPWGFQYSPYVYYNEHCIVFNSQHTPMKIERNTFIKLFDFVKLFPHYFLGSNADLPIVGGSILSHDHFQGGHYTFAMAKAEIEKHVTIPGYEDVEAGIVKWPLSVLRIRSKDETRLIDLATHVLAGWRGYTDEAAFIFAETDGEPHNTITPIARKVRDTFELDLTLRNNITTEEHPLGVYHPHACYHHIKKENIGLIEVMGLAVLPARLKEELELLEEYILSGRDIASNEKIEKHAAWVAEFLPKYEKLDKDNIQEVLRREVGNVFVHVLEDAGVYKCTPEGRDAFMRFINTL</sequence>
<evidence type="ECO:0000259" key="11">
    <source>
        <dbReference type="Pfam" id="PF01087"/>
    </source>
</evidence>
<feature type="domain" description="Galactose-1-phosphate uridyl transferase C-terminal" evidence="12">
    <location>
        <begin position="285"/>
        <end position="465"/>
    </location>
</feature>
<gene>
    <name evidence="13" type="primary">galT_2</name>
    <name evidence="10" type="synonym">galT</name>
    <name evidence="13" type="ORF">RSSSTS7063_02862</name>
</gene>
<feature type="domain" description="Galactose-1-phosphate uridyl transferase N-terminal" evidence="11">
    <location>
        <begin position="68"/>
        <end position="269"/>
    </location>
</feature>
<dbReference type="PIRSF" id="PIRSF006005">
    <property type="entry name" value="GalT_BS"/>
    <property type="match status" value="1"/>
</dbReference>
<dbReference type="UniPathway" id="UPA00214"/>
<dbReference type="PANTHER" id="PTHR39191">
    <property type="entry name" value="GALACTOSE-1-PHOSPHATE URIDYLYLTRANSFERASE"/>
    <property type="match status" value="1"/>
</dbReference>
<dbReference type="PROSITE" id="PS01163">
    <property type="entry name" value="GAL_P_UDP_TRANSF_II"/>
    <property type="match status" value="1"/>
</dbReference>
<evidence type="ECO:0000256" key="9">
    <source>
        <dbReference type="ARBA" id="ARBA00023277"/>
    </source>
</evidence>
<keyword evidence="8 10" id="KW-0299">Galactose metabolism</keyword>
<evidence type="ECO:0000256" key="1">
    <source>
        <dbReference type="ARBA" id="ARBA00001107"/>
    </source>
</evidence>
<dbReference type="InterPro" id="IPR005850">
    <property type="entry name" value="GalP_Utransf_C"/>
</dbReference>
<dbReference type="GO" id="GO:0006012">
    <property type="term" value="P:galactose metabolic process"/>
    <property type="evidence" value="ECO:0007669"/>
    <property type="project" value="UniProtKB-UniRule"/>
</dbReference>
<dbReference type="HAMAP" id="MF_00571">
    <property type="entry name" value="GalP_UDP_trans"/>
    <property type="match status" value="1"/>
</dbReference>
<dbReference type="NCBIfam" id="NF003629">
    <property type="entry name" value="PRK05270.1-2"/>
    <property type="match status" value="1"/>
</dbReference>
<keyword evidence="7 10" id="KW-0548">Nucleotidyltransferase</keyword>
<dbReference type="InterPro" id="IPR023425">
    <property type="entry name" value="GalP_uridyl_Trfase_II_CS"/>
</dbReference>
<evidence type="ECO:0000259" key="12">
    <source>
        <dbReference type="Pfam" id="PF02744"/>
    </source>
</evidence>
<dbReference type="GO" id="GO:0005737">
    <property type="term" value="C:cytoplasm"/>
    <property type="evidence" value="ECO:0007669"/>
    <property type="project" value="UniProtKB-SubCell"/>
</dbReference>